<gene>
    <name evidence="1" type="ORF">HJG59_007805</name>
</gene>
<comment type="caution">
    <text evidence="1">The sequence shown here is derived from an EMBL/GenBank/DDBJ whole genome shotgun (WGS) entry which is preliminary data.</text>
</comment>
<dbReference type="EMBL" id="JACASF010000001">
    <property type="protein sequence ID" value="KAF6500749.1"/>
    <property type="molecule type" value="Genomic_DNA"/>
</dbReference>
<reference evidence="1 2" key="1">
    <citation type="journal article" date="2020" name="Nature">
        <title>Six reference-quality genomes reveal evolution of bat adaptations.</title>
        <authorList>
            <person name="Jebb D."/>
            <person name="Huang Z."/>
            <person name="Pippel M."/>
            <person name="Hughes G.M."/>
            <person name="Lavrichenko K."/>
            <person name="Devanna P."/>
            <person name="Winkler S."/>
            <person name="Jermiin L.S."/>
            <person name="Skirmuntt E.C."/>
            <person name="Katzourakis A."/>
            <person name="Burkitt-Gray L."/>
            <person name="Ray D.A."/>
            <person name="Sullivan K.A.M."/>
            <person name="Roscito J.G."/>
            <person name="Kirilenko B.M."/>
            <person name="Davalos L.M."/>
            <person name="Corthals A.P."/>
            <person name="Power M.L."/>
            <person name="Jones G."/>
            <person name="Ransome R.D."/>
            <person name="Dechmann D.K.N."/>
            <person name="Locatelli A.G."/>
            <person name="Puechmaille S.J."/>
            <person name="Fedrigo O."/>
            <person name="Jarvis E.D."/>
            <person name="Hiller M."/>
            <person name="Vernes S.C."/>
            <person name="Myers E.W."/>
            <person name="Teeling E.C."/>
        </authorList>
    </citation>
    <scope>NUCLEOTIDE SEQUENCE [LARGE SCALE GENOMIC DNA]</scope>
    <source>
        <strain evidence="1">MMolMol1</strain>
        <tissue evidence="1">Muscle</tissue>
    </source>
</reference>
<evidence type="ECO:0000313" key="2">
    <source>
        <dbReference type="Proteomes" id="UP000550707"/>
    </source>
</evidence>
<dbReference type="Proteomes" id="UP000550707">
    <property type="component" value="Unassembled WGS sequence"/>
</dbReference>
<keyword evidence="2" id="KW-1185">Reference proteome</keyword>
<dbReference type="AlphaFoldDB" id="A0A7J8JWL2"/>
<name>A0A7J8JWL2_MOLMO</name>
<sequence length="144" mass="16698">MPSSLSWKLSGIALLFLRLSRWAKYSFWHWEPLRQGWVGKRVLGKQPGRRRVDSPALCQIEMMFLVQRFGEKVTDSSAERRANFPVPPPRREFGAHHVHSPPRKPLPRTWKTRAPGWACGDLLSLDETGWVSRSAAIRVFFPFF</sequence>
<organism evidence="1 2">
    <name type="scientific">Molossus molossus</name>
    <name type="common">Pallas' mastiff bat</name>
    <name type="synonym">Vespertilio molossus</name>
    <dbReference type="NCBI Taxonomy" id="27622"/>
    <lineage>
        <taxon>Eukaryota</taxon>
        <taxon>Metazoa</taxon>
        <taxon>Chordata</taxon>
        <taxon>Craniata</taxon>
        <taxon>Vertebrata</taxon>
        <taxon>Euteleostomi</taxon>
        <taxon>Mammalia</taxon>
        <taxon>Eutheria</taxon>
        <taxon>Laurasiatheria</taxon>
        <taxon>Chiroptera</taxon>
        <taxon>Yangochiroptera</taxon>
        <taxon>Molossidae</taxon>
        <taxon>Molossus</taxon>
    </lineage>
</organism>
<accession>A0A7J8JWL2</accession>
<proteinExistence type="predicted"/>
<protein>
    <submittedName>
        <fullName evidence="1">Uncharacterized protein</fullName>
    </submittedName>
</protein>
<evidence type="ECO:0000313" key="1">
    <source>
        <dbReference type="EMBL" id="KAF6500749.1"/>
    </source>
</evidence>
<dbReference type="InParanoid" id="A0A7J8JWL2"/>